<dbReference type="RefSeq" id="WP_148898786.1">
    <property type="nucleotide sequence ID" value="NZ_VNHY01000002.1"/>
</dbReference>
<feature type="domain" description="DUF547" evidence="1">
    <location>
        <begin position="79"/>
        <end position="208"/>
    </location>
</feature>
<accession>A0A5D3YJV6</accession>
<gene>
    <name evidence="2" type="ORF">LX73_1440</name>
</gene>
<sequence length="275" mass="31408">MKHVSLIIFTIGIFLMGMTTDQTDVNKVNSTDQVEGSDLYANLSVKLITAVKKGSSYKSIIDSLANVSIEELAQSLDTQGEQKAFWLNVYNAYVQILLKEKPERLKSRNETFGYNFFSSDQVTIAGKKLSLDDIEHGIIRRSKVKQSLGFLNKIGWFTDDFERRMRWDTLDPRIHFALNCGAESCPLIVVYHADRVNEQLDTTAEQFLKSSTEYNKEKNEVAVTPLFSWYRGDFGGKDGIVPFLKRYEVIPEEAHPSVSFKDYSWKVALGEYKKL</sequence>
<evidence type="ECO:0000259" key="1">
    <source>
        <dbReference type="Pfam" id="PF04784"/>
    </source>
</evidence>
<dbReference type="AlphaFoldDB" id="A0A5D3YJV6"/>
<evidence type="ECO:0000313" key="2">
    <source>
        <dbReference type="EMBL" id="TYP93730.1"/>
    </source>
</evidence>
<name>A0A5D3YJV6_9BACT</name>
<dbReference type="Pfam" id="PF04784">
    <property type="entry name" value="DUF547"/>
    <property type="match status" value="1"/>
</dbReference>
<dbReference type="EMBL" id="VNHY01000002">
    <property type="protein sequence ID" value="TYP93730.1"/>
    <property type="molecule type" value="Genomic_DNA"/>
</dbReference>
<dbReference type="InterPro" id="IPR006869">
    <property type="entry name" value="DUF547"/>
</dbReference>
<reference evidence="2 3" key="1">
    <citation type="submission" date="2019-07" db="EMBL/GenBank/DDBJ databases">
        <title>Genomic Encyclopedia of Archaeal and Bacterial Type Strains, Phase II (KMG-II): from individual species to whole genera.</title>
        <authorList>
            <person name="Goeker M."/>
        </authorList>
    </citation>
    <scope>NUCLEOTIDE SEQUENCE [LARGE SCALE GENOMIC DNA]</scope>
    <source>
        <strain evidence="2 3">DSM 21935</strain>
    </source>
</reference>
<organism evidence="2 3">
    <name type="scientific">Fodinibius salinus</name>
    <dbReference type="NCBI Taxonomy" id="860790"/>
    <lineage>
        <taxon>Bacteria</taxon>
        <taxon>Pseudomonadati</taxon>
        <taxon>Balneolota</taxon>
        <taxon>Balneolia</taxon>
        <taxon>Balneolales</taxon>
        <taxon>Balneolaceae</taxon>
        <taxon>Fodinibius</taxon>
    </lineage>
</organism>
<dbReference type="OrthoDB" id="526867at2"/>
<protein>
    <recommendedName>
        <fullName evidence="1">DUF547 domain-containing protein</fullName>
    </recommendedName>
</protein>
<keyword evidence="3" id="KW-1185">Reference proteome</keyword>
<evidence type="ECO:0000313" key="3">
    <source>
        <dbReference type="Proteomes" id="UP000324595"/>
    </source>
</evidence>
<comment type="caution">
    <text evidence="2">The sequence shown here is derived from an EMBL/GenBank/DDBJ whole genome shotgun (WGS) entry which is preliminary data.</text>
</comment>
<dbReference type="PANTHER" id="PTHR46361">
    <property type="entry name" value="ELECTRON CARRIER/ PROTEIN DISULFIDE OXIDOREDUCTASE"/>
    <property type="match status" value="1"/>
</dbReference>
<dbReference type="PANTHER" id="PTHR46361:SF3">
    <property type="entry name" value="ELECTRON CARRIER_ PROTEIN DISULFIDE OXIDOREDUCTASE"/>
    <property type="match status" value="1"/>
</dbReference>
<proteinExistence type="predicted"/>
<dbReference type="Proteomes" id="UP000324595">
    <property type="component" value="Unassembled WGS sequence"/>
</dbReference>